<dbReference type="EMBL" id="JAFREP010000014">
    <property type="protein sequence ID" value="MBO1319753.1"/>
    <property type="molecule type" value="Genomic_DNA"/>
</dbReference>
<accession>A0A8J7U4S3</accession>
<dbReference type="Pfam" id="PF09345">
    <property type="entry name" value="SiaC"/>
    <property type="match status" value="1"/>
</dbReference>
<comment type="caution">
    <text evidence="2">The sequence shown here is derived from an EMBL/GenBank/DDBJ whole genome shotgun (WGS) entry which is preliminary data.</text>
</comment>
<proteinExistence type="predicted"/>
<protein>
    <submittedName>
        <fullName evidence="2">DUF1987 domain-containing protein</fullName>
    </submittedName>
</protein>
<dbReference type="InterPro" id="IPR018530">
    <property type="entry name" value="SiaC"/>
</dbReference>
<dbReference type="RefSeq" id="WP_207859660.1">
    <property type="nucleotide sequence ID" value="NZ_JAFREP010000014.1"/>
</dbReference>
<feature type="domain" description="SiaC family regulatory phosphoprotein" evidence="1">
    <location>
        <begin position="9"/>
        <end position="123"/>
    </location>
</feature>
<evidence type="ECO:0000313" key="2">
    <source>
        <dbReference type="EMBL" id="MBO1319753.1"/>
    </source>
</evidence>
<dbReference type="Proteomes" id="UP000664417">
    <property type="component" value="Unassembled WGS sequence"/>
</dbReference>
<keyword evidence="3" id="KW-1185">Reference proteome</keyword>
<evidence type="ECO:0000259" key="1">
    <source>
        <dbReference type="Pfam" id="PF09345"/>
    </source>
</evidence>
<evidence type="ECO:0000313" key="3">
    <source>
        <dbReference type="Proteomes" id="UP000664417"/>
    </source>
</evidence>
<gene>
    <name evidence="2" type="ORF">J3U88_14855</name>
</gene>
<dbReference type="AlphaFoldDB" id="A0A8J7U4S3"/>
<organism evidence="2 3">
    <name type="scientific">Acanthopleuribacter pedis</name>
    <dbReference type="NCBI Taxonomy" id="442870"/>
    <lineage>
        <taxon>Bacteria</taxon>
        <taxon>Pseudomonadati</taxon>
        <taxon>Acidobacteriota</taxon>
        <taxon>Holophagae</taxon>
        <taxon>Acanthopleuribacterales</taxon>
        <taxon>Acanthopleuribacteraceae</taxon>
        <taxon>Acanthopleuribacter</taxon>
    </lineage>
</organism>
<sequence>MQSLSLARSVDTPEVAFDPESGNFRLEGESYPENALDFYGSVFECLNQYIERTQGPIEAHFKLSYFNSSSSKCLLDIFDIFEAYSSVGGKVAVHWHYQKDDEDIKESGEDFADDLSLEFQLIPFD</sequence>
<name>A0A8J7U4S3_9BACT</name>
<reference evidence="2" key="1">
    <citation type="submission" date="2021-03" db="EMBL/GenBank/DDBJ databases">
        <authorList>
            <person name="Wang G."/>
        </authorList>
    </citation>
    <scope>NUCLEOTIDE SEQUENCE</scope>
    <source>
        <strain evidence="2">KCTC 12899</strain>
    </source>
</reference>